<reference evidence="1" key="1">
    <citation type="journal article" date="2018" name="Genome Biol.">
        <title>SKESA: strategic k-mer extension for scrupulous assemblies.</title>
        <authorList>
            <person name="Souvorov A."/>
            <person name="Agarwala R."/>
            <person name="Lipman D.J."/>
        </authorList>
    </citation>
    <scope>NUCLEOTIDE SEQUENCE</scope>
    <source>
        <strain evidence="1">LT8</strain>
    </source>
</reference>
<comment type="caution">
    <text evidence="1">The sequence shown here is derived from an EMBL/GenBank/DDBJ whole genome shotgun (WGS) entry which is preliminary data.</text>
</comment>
<organism evidence="1">
    <name type="scientific">Salmonella typhimurium</name>
    <dbReference type="NCBI Taxonomy" id="90371"/>
    <lineage>
        <taxon>Bacteria</taxon>
        <taxon>Pseudomonadati</taxon>
        <taxon>Pseudomonadota</taxon>
        <taxon>Gammaproteobacteria</taxon>
        <taxon>Enterobacterales</taxon>
        <taxon>Enterobacteriaceae</taxon>
        <taxon>Salmonella</taxon>
    </lineage>
</organism>
<protein>
    <submittedName>
        <fullName evidence="1">Uncharacterized protein</fullName>
    </submittedName>
</protein>
<accession>A0A707T441</accession>
<dbReference type="AlphaFoldDB" id="A0A707T441"/>
<gene>
    <name evidence="1" type="ORF">G0L35_18520</name>
</gene>
<evidence type="ECO:0000313" key="1">
    <source>
        <dbReference type="EMBL" id="HAC9971583.1"/>
    </source>
</evidence>
<reference evidence="1" key="2">
    <citation type="submission" date="2019-08" db="EMBL/GenBank/DDBJ databases">
        <authorList>
            <consortium name="NCBI Pathogen Detection Project"/>
        </authorList>
    </citation>
    <scope>NUCLEOTIDE SEQUENCE</scope>
    <source>
        <strain evidence="1">LT8</strain>
    </source>
</reference>
<sequence>MLNIQAGLLPAFSFSCRCAINLTAGTNSPLLCTDLKIYSPLNHGVNRMSDFHHGTQVIQFNGGTRVTSTISIEIVSMVFTFSFAETLLAFISYVCK</sequence>
<proteinExistence type="predicted"/>
<name>A0A707T441_SALTM</name>
<dbReference type="EMBL" id="DAANIC010000054">
    <property type="protein sequence ID" value="HAC9971583.1"/>
    <property type="molecule type" value="Genomic_DNA"/>
</dbReference>